<dbReference type="Pfam" id="PF16859">
    <property type="entry name" value="TetR_C_11"/>
    <property type="match status" value="1"/>
</dbReference>
<dbReference type="SUPFAM" id="SSF46689">
    <property type="entry name" value="Homeodomain-like"/>
    <property type="match status" value="1"/>
</dbReference>
<dbReference type="InterPro" id="IPR001647">
    <property type="entry name" value="HTH_TetR"/>
</dbReference>
<dbReference type="Proteomes" id="UP000070810">
    <property type="component" value="Unassembled WGS sequence"/>
</dbReference>
<proteinExistence type="predicted"/>
<dbReference type="EMBL" id="LDRK01000073">
    <property type="protein sequence ID" value="KTR84558.1"/>
    <property type="molecule type" value="Genomic_DNA"/>
</dbReference>
<dbReference type="InterPro" id="IPR009057">
    <property type="entry name" value="Homeodomain-like_sf"/>
</dbReference>
<gene>
    <name evidence="6" type="ORF">NS354_09975</name>
</gene>
<dbReference type="InterPro" id="IPR036271">
    <property type="entry name" value="Tet_transcr_reg_TetR-rel_C_sf"/>
</dbReference>
<dbReference type="AlphaFoldDB" id="A0A147EJH9"/>
<keyword evidence="2 4" id="KW-0238">DNA-binding</keyword>
<sequence length="196" mass="20365">MAVSSRSGPVRSEAARQAILQAAIEMLAERGYDHLAIEGIASRAGVGKQTIYRWWKSKSAIIAEALLEGMILGERLEVPDTGDVRRDLTTWLHAVGEVLLSSQGEGLVRSLIAAATDNADVGQRLRDAIAGSGSGALSTRLAAAIGSEPHLPEGAPIDDIAEALVGALLLRALSRSPLDDHAIAALVAVAVGPPRA</sequence>
<keyword evidence="7" id="KW-1185">Reference proteome</keyword>
<dbReference type="PANTHER" id="PTHR30055:SF148">
    <property type="entry name" value="TETR-FAMILY TRANSCRIPTIONAL REGULATOR"/>
    <property type="match status" value="1"/>
</dbReference>
<accession>A0A147EJH9</accession>
<dbReference type="SUPFAM" id="SSF48498">
    <property type="entry name" value="Tetracyclin repressor-like, C-terminal domain"/>
    <property type="match status" value="1"/>
</dbReference>
<evidence type="ECO:0000256" key="4">
    <source>
        <dbReference type="PROSITE-ProRule" id="PRU00335"/>
    </source>
</evidence>
<feature type="DNA-binding region" description="H-T-H motif" evidence="4">
    <location>
        <begin position="36"/>
        <end position="55"/>
    </location>
</feature>
<dbReference type="InterPro" id="IPR011075">
    <property type="entry name" value="TetR_C"/>
</dbReference>
<name>A0A147EJH9_9MICO</name>
<keyword evidence="3" id="KW-0804">Transcription</keyword>
<dbReference type="InterPro" id="IPR050109">
    <property type="entry name" value="HTH-type_TetR-like_transc_reg"/>
</dbReference>
<dbReference type="OrthoDB" id="9796019at2"/>
<keyword evidence="1" id="KW-0805">Transcription regulation</keyword>
<dbReference type="PROSITE" id="PS50977">
    <property type="entry name" value="HTH_TETR_2"/>
    <property type="match status" value="1"/>
</dbReference>
<dbReference type="GO" id="GO:0003700">
    <property type="term" value="F:DNA-binding transcription factor activity"/>
    <property type="evidence" value="ECO:0007669"/>
    <property type="project" value="TreeGrafter"/>
</dbReference>
<evidence type="ECO:0000313" key="6">
    <source>
        <dbReference type="EMBL" id="KTR84558.1"/>
    </source>
</evidence>
<organism evidence="6 7">
    <name type="scientific">Leucobacter chromiiresistens</name>
    <dbReference type="NCBI Taxonomy" id="1079994"/>
    <lineage>
        <taxon>Bacteria</taxon>
        <taxon>Bacillati</taxon>
        <taxon>Actinomycetota</taxon>
        <taxon>Actinomycetes</taxon>
        <taxon>Micrococcales</taxon>
        <taxon>Microbacteriaceae</taxon>
        <taxon>Leucobacter</taxon>
    </lineage>
</organism>
<dbReference type="Gene3D" id="1.10.357.10">
    <property type="entry name" value="Tetracycline Repressor, domain 2"/>
    <property type="match status" value="1"/>
</dbReference>
<evidence type="ECO:0000259" key="5">
    <source>
        <dbReference type="PROSITE" id="PS50977"/>
    </source>
</evidence>
<evidence type="ECO:0000256" key="1">
    <source>
        <dbReference type="ARBA" id="ARBA00023015"/>
    </source>
</evidence>
<reference evidence="6 7" key="1">
    <citation type="journal article" date="2016" name="Front. Microbiol.">
        <title>Genomic Resource of Rice Seed Associated Bacteria.</title>
        <authorList>
            <person name="Midha S."/>
            <person name="Bansal K."/>
            <person name="Sharma S."/>
            <person name="Kumar N."/>
            <person name="Patil P.P."/>
            <person name="Chaudhry V."/>
            <person name="Patil P.B."/>
        </authorList>
    </citation>
    <scope>NUCLEOTIDE SEQUENCE [LARGE SCALE GENOMIC DNA]</scope>
    <source>
        <strain evidence="6 7">NS354</strain>
    </source>
</reference>
<evidence type="ECO:0000256" key="2">
    <source>
        <dbReference type="ARBA" id="ARBA00023125"/>
    </source>
</evidence>
<evidence type="ECO:0000256" key="3">
    <source>
        <dbReference type="ARBA" id="ARBA00023163"/>
    </source>
</evidence>
<feature type="domain" description="HTH tetR-type" evidence="5">
    <location>
        <begin position="13"/>
        <end position="73"/>
    </location>
</feature>
<protein>
    <submittedName>
        <fullName evidence="6">Transcriptional regulator</fullName>
    </submittedName>
</protein>
<dbReference type="RefSeq" id="WP_058594354.1">
    <property type="nucleotide sequence ID" value="NZ_LDRK01000073.1"/>
</dbReference>
<dbReference type="PRINTS" id="PR00455">
    <property type="entry name" value="HTHTETR"/>
</dbReference>
<comment type="caution">
    <text evidence="6">The sequence shown here is derived from an EMBL/GenBank/DDBJ whole genome shotgun (WGS) entry which is preliminary data.</text>
</comment>
<dbReference type="PANTHER" id="PTHR30055">
    <property type="entry name" value="HTH-TYPE TRANSCRIPTIONAL REGULATOR RUTR"/>
    <property type="match status" value="1"/>
</dbReference>
<evidence type="ECO:0000313" key="7">
    <source>
        <dbReference type="Proteomes" id="UP000070810"/>
    </source>
</evidence>
<dbReference type="PATRIC" id="fig|1079994.3.peg.2272"/>
<dbReference type="Gene3D" id="1.10.10.60">
    <property type="entry name" value="Homeodomain-like"/>
    <property type="match status" value="1"/>
</dbReference>
<dbReference type="Pfam" id="PF00440">
    <property type="entry name" value="TetR_N"/>
    <property type="match status" value="1"/>
</dbReference>
<dbReference type="GO" id="GO:0000976">
    <property type="term" value="F:transcription cis-regulatory region binding"/>
    <property type="evidence" value="ECO:0007669"/>
    <property type="project" value="TreeGrafter"/>
</dbReference>